<organism evidence="1 2">
    <name type="scientific">Pleomassaria siparia CBS 279.74</name>
    <dbReference type="NCBI Taxonomy" id="1314801"/>
    <lineage>
        <taxon>Eukaryota</taxon>
        <taxon>Fungi</taxon>
        <taxon>Dikarya</taxon>
        <taxon>Ascomycota</taxon>
        <taxon>Pezizomycotina</taxon>
        <taxon>Dothideomycetes</taxon>
        <taxon>Pleosporomycetidae</taxon>
        <taxon>Pleosporales</taxon>
        <taxon>Pleomassariaceae</taxon>
        <taxon>Pleomassaria</taxon>
    </lineage>
</organism>
<dbReference type="Proteomes" id="UP000799428">
    <property type="component" value="Unassembled WGS sequence"/>
</dbReference>
<evidence type="ECO:0000313" key="2">
    <source>
        <dbReference type="Proteomes" id="UP000799428"/>
    </source>
</evidence>
<evidence type="ECO:0000313" key="1">
    <source>
        <dbReference type="EMBL" id="KAF2709117.1"/>
    </source>
</evidence>
<gene>
    <name evidence="1" type="ORF">K504DRAFT_527268</name>
</gene>
<accession>A0A6G1K9S7</accession>
<protein>
    <submittedName>
        <fullName evidence="1">Uncharacterized protein</fullName>
    </submittedName>
</protein>
<reference evidence="1" key="1">
    <citation type="journal article" date="2020" name="Stud. Mycol.">
        <title>101 Dothideomycetes genomes: a test case for predicting lifestyles and emergence of pathogens.</title>
        <authorList>
            <person name="Haridas S."/>
            <person name="Albert R."/>
            <person name="Binder M."/>
            <person name="Bloem J."/>
            <person name="Labutti K."/>
            <person name="Salamov A."/>
            <person name="Andreopoulos B."/>
            <person name="Baker S."/>
            <person name="Barry K."/>
            <person name="Bills G."/>
            <person name="Bluhm B."/>
            <person name="Cannon C."/>
            <person name="Castanera R."/>
            <person name="Culley D."/>
            <person name="Daum C."/>
            <person name="Ezra D."/>
            <person name="Gonzalez J."/>
            <person name="Henrissat B."/>
            <person name="Kuo A."/>
            <person name="Liang C."/>
            <person name="Lipzen A."/>
            <person name="Lutzoni F."/>
            <person name="Magnuson J."/>
            <person name="Mondo S."/>
            <person name="Nolan M."/>
            <person name="Ohm R."/>
            <person name="Pangilinan J."/>
            <person name="Park H.-J."/>
            <person name="Ramirez L."/>
            <person name="Alfaro M."/>
            <person name="Sun H."/>
            <person name="Tritt A."/>
            <person name="Yoshinaga Y."/>
            <person name="Zwiers L.-H."/>
            <person name="Turgeon B."/>
            <person name="Goodwin S."/>
            <person name="Spatafora J."/>
            <person name="Crous P."/>
            <person name="Grigoriev I."/>
        </authorList>
    </citation>
    <scope>NUCLEOTIDE SEQUENCE</scope>
    <source>
        <strain evidence="1">CBS 279.74</strain>
    </source>
</reference>
<name>A0A6G1K9S7_9PLEO</name>
<keyword evidence="2" id="KW-1185">Reference proteome</keyword>
<dbReference type="EMBL" id="MU005771">
    <property type="protein sequence ID" value="KAF2709117.1"/>
    <property type="molecule type" value="Genomic_DNA"/>
</dbReference>
<dbReference type="AlphaFoldDB" id="A0A6G1K9S7"/>
<proteinExistence type="predicted"/>
<sequence>MGETVLAEPVNLVFGFAGNRAAADDAEYVKYGTMGIPQGMIGNTIIHLFTGYSMFIAFLYCVPTDDLFATTLSFLFITASHNMINSTAATTAMTRLIVDLYSTWVIMMPGNDAHTNVHWVNDVSHDPEILAQTLIM</sequence>